<protein>
    <submittedName>
        <fullName evidence="3">BON domain-containing protein</fullName>
    </submittedName>
</protein>
<dbReference type="Proteomes" id="UP000823821">
    <property type="component" value="Unassembled WGS sequence"/>
</dbReference>
<comment type="caution">
    <text evidence="3">The sequence shown here is derived from an EMBL/GenBank/DDBJ whole genome shotgun (WGS) entry which is preliminary data.</text>
</comment>
<evidence type="ECO:0000313" key="4">
    <source>
        <dbReference type="Proteomes" id="UP000823821"/>
    </source>
</evidence>
<dbReference type="InterPro" id="IPR051686">
    <property type="entry name" value="Lipoprotein_DolP"/>
</dbReference>
<sequence>MQRLICLIMLLAVLPLAGCGYSAYGLYDDKRLMDTISDDKGIATAIKTDLLDNNFSQGWGTAVYCYYGNVYLVGEVPQQMRERAVTIARRHKGVRSVTTHWFSPAKSETSNFVLSAKLRSALIGKDKLSSTRIDTEVNAGRVVLLGVVENDKERGLALDAARRVEGVTSVKSYLIVPPGSKETPLTPVSVDPIRTGKSAATGAHGAKDAPKAAPESQPASAPLEERTL</sequence>
<reference evidence="3" key="1">
    <citation type="journal article" date="2021" name="PeerJ">
        <title>Extensive microbial diversity within the chicken gut microbiome revealed by metagenomics and culture.</title>
        <authorList>
            <person name="Gilroy R."/>
            <person name="Ravi A."/>
            <person name="Getino M."/>
            <person name="Pursley I."/>
            <person name="Horton D.L."/>
            <person name="Alikhan N.F."/>
            <person name="Baker D."/>
            <person name="Gharbi K."/>
            <person name="Hall N."/>
            <person name="Watson M."/>
            <person name="Adriaenssens E.M."/>
            <person name="Foster-Nyarko E."/>
            <person name="Jarju S."/>
            <person name="Secka A."/>
            <person name="Antonio M."/>
            <person name="Oren A."/>
            <person name="Chaudhuri R.R."/>
            <person name="La Ragione R."/>
            <person name="Hildebrand F."/>
            <person name="Pallen M.J."/>
        </authorList>
    </citation>
    <scope>NUCLEOTIDE SEQUENCE</scope>
    <source>
        <strain evidence="3">5032</strain>
    </source>
</reference>
<dbReference type="AlphaFoldDB" id="A0A9D2KRV6"/>
<dbReference type="Pfam" id="PF04972">
    <property type="entry name" value="BON"/>
    <property type="match status" value="2"/>
</dbReference>
<dbReference type="PROSITE" id="PS50914">
    <property type="entry name" value="BON"/>
    <property type="match status" value="1"/>
</dbReference>
<dbReference type="Gene3D" id="3.30.1340.30">
    <property type="match status" value="1"/>
</dbReference>
<dbReference type="InterPro" id="IPR007055">
    <property type="entry name" value="BON_dom"/>
</dbReference>
<organism evidence="3 4">
    <name type="scientific">Candidatus Desulfovibrio intestinavium</name>
    <dbReference type="NCBI Taxonomy" id="2838534"/>
    <lineage>
        <taxon>Bacteria</taxon>
        <taxon>Pseudomonadati</taxon>
        <taxon>Thermodesulfobacteriota</taxon>
        <taxon>Desulfovibrionia</taxon>
        <taxon>Desulfovibrionales</taxon>
        <taxon>Desulfovibrionaceae</taxon>
        <taxon>Desulfovibrio</taxon>
    </lineage>
</organism>
<gene>
    <name evidence="3" type="ORF">H9784_04375</name>
</gene>
<dbReference type="InterPro" id="IPR014004">
    <property type="entry name" value="Transpt-assoc_nodulatn_dom_bac"/>
</dbReference>
<dbReference type="SMART" id="SM00749">
    <property type="entry name" value="BON"/>
    <property type="match status" value="1"/>
</dbReference>
<feature type="region of interest" description="Disordered" evidence="1">
    <location>
        <begin position="181"/>
        <end position="228"/>
    </location>
</feature>
<proteinExistence type="predicted"/>
<feature type="domain" description="BON" evidence="2">
    <location>
        <begin position="110"/>
        <end position="178"/>
    </location>
</feature>
<accession>A0A9D2KRV6</accession>
<name>A0A9D2KRV6_9BACT</name>
<evidence type="ECO:0000256" key="1">
    <source>
        <dbReference type="SAM" id="MobiDB-lite"/>
    </source>
</evidence>
<dbReference type="PANTHER" id="PTHR34606:SF15">
    <property type="entry name" value="BON DOMAIN-CONTAINING PROTEIN"/>
    <property type="match status" value="1"/>
</dbReference>
<evidence type="ECO:0000259" key="2">
    <source>
        <dbReference type="PROSITE" id="PS50914"/>
    </source>
</evidence>
<dbReference type="EMBL" id="DWZD01000029">
    <property type="protein sequence ID" value="HJA78796.1"/>
    <property type="molecule type" value="Genomic_DNA"/>
</dbReference>
<evidence type="ECO:0000313" key="3">
    <source>
        <dbReference type="EMBL" id="HJA78796.1"/>
    </source>
</evidence>
<reference evidence="3" key="2">
    <citation type="submission" date="2021-04" db="EMBL/GenBank/DDBJ databases">
        <authorList>
            <person name="Gilroy R."/>
        </authorList>
    </citation>
    <scope>NUCLEOTIDE SEQUENCE</scope>
    <source>
        <strain evidence="3">5032</strain>
    </source>
</reference>
<dbReference type="PANTHER" id="PTHR34606">
    <property type="entry name" value="BON DOMAIN-CONTAINING PROTEIN"/>
    <property type="match status" value="1"/>
</dbReference>